<dbReference type="EMBL" id="UOFY01000066">
    <property type="protein sequence ID" value="VAX11224.1"/>
    <property type="molecule type" value="Genomic_DNA"/>
</dbReference>
<feature type="domain" description="FHA" evidence="1">
    <location>
        <begin position="266"/>
        <end position="309"/>
    </location>
</feature>
<dbReference type="AlphaFoldDB" id="A0A3B1BHC6"/>
<reference evidence="2" key="1">
    <citation type="submission" date="2018-06" db="EMBL/GenBank/DDBJ databases">
        <authorList>
            <person name="Zhirakovskaya E."/>
        </authorList>
    </citation>
    <scope>NUCLEOTIDE SEQUENCE</scope>
</reference>
<protein>
    <recommendedName>
        <fullName evidence="1">FHA domain-containing protein</fullName>
    </recommendedName>
</protein>
<accession>A0A3B1BHC6</accession>
<sequence length="351" mass="40147">MNALEELKKQANSVLANKEQATGKNEALAAFHHSEVTNSLEKIHEYLNFFLEQLQIVNPTIAISLEVNDTGIINGLIPRNYRLHTENTFNQLSVGFSFTLQCSQQHCYLSNTYEAERDKLKNKLRHLGLDINSHSNDNIELNGQISSSLVFRSNYPRQLINLSINNLLSSELQTHEIDPDNINDDFLNQLGNYILQHKNDFIKNIVQQEKSSENIQAYINEQDEPEPTLTEMMDSSLVNNLFKDRQQLYLTYHENIKELNARDVEISLGRSSKCNLIIESDCASRQHASLVYRRGKFIVSDKSTNGTFIKPQGNKEIYIHQEDYPLSGSGFISLGESISVDNEHLIYYSCQ</sequence>
<dbReference type="SUPFAM" id="SSF49879">
    <property type="entry name" value="SMAD/FHA domain"/>
    <property type="match status" value="1"/>
</dbReference>
<dbReference type="InterPro" id="IPR000253">
    <property type="entry name" value="FHA_dom"/>
</dbReference>
<dbReference type="PROSITE" id="PS50006">
    <property type="entry name" value="FHA_DOMAIN"/>
    <property type="match status" value="1"/>
</dbReference>
<dbReference type="Pfam" id="PF00498">
    <property type="entry name" value="FHA"/>
    <property type="match status" value="1"/>
</dbReference>
<name>A0A3B1BHC6_9ZZZZ</name>
<dbReference type="CDD" id="cd00060">
    <property type="entry name" value="FHA"/>
    <property type="match status" value="1"/>
</dbReference>
<dbReference type="SMART" id="SM00240">
    <property type="entry name" value="FHA"/>
    <property type="match status" value="1"/>
</dbReference>
<organism evidence="2">
    <name type="scientific">hydrothermal vent metagenome</name>
    <dbReference type="NCBI Taxonomy" id="652676"/>
    <lineage>
        <taxon>unclassified sequences</taxon>
        <taxon>metagenomes</taxon>
        <taxon>ecological metagenomes</taxon>
    </lineage>
</organism>
<gene>
    <name evidence="2" type="ORF">MNBD_GAMMA25-1682</name>
</gene>
<dbReference type="InterPro" id="IPR008984">
    <property type="entry name" value="SMAD_FHA_dom_sf"/>
</dbReference>
<evidence type="ECO:0000259" key="1">
    <source>
        <dbReference type="PROSITE" id="PS50006"/>
    </source>
</evidence>
<dbReference type="Gene3D" id="2.60.200.20">
    <property type="match status" value="1"/>
</dbReference>
<evidence type="ECO:0000313" key="2">
    <source>
        <dbReference type="EMBL" id="VAX11224.1"/>
    </source>
</evidence>
<proteinExistence type="predicted"/>